<dbReference type="GO" id="GO:0016878">
    <property type="term" value="F:acid-thiol ligase activity"/>
    <property type="evidence" value="ECO:0007669"/>
    <property type="project" value="UniProtKB-ARBA"/>
</dbReference>
<dbReference type="SUPFAM" id="SSF56801">
    <property type="entry name" value="Acetyl-CoA synthetase-like"/>
    <property type="match status" value="1"/>
</dbReference>
<protein>
    <submittedName>
        <fullName evidence="3">Acyl-CoA synthetase</fullName>
    </submittedName>
</protein>
<dbReference type="CDD" id="cd04433">
    <property type="entry name" value="AFD_class_I"/>
    <property type="match status" value="1"/>
</dbReference>
<dbReference type="InterPro" id="IPR042099">
    <property type="entry name" value="ANL_N_sf"/>
</dbReference>
<feature type="domain" description="AMP-dependent synthetase/ligase" evidence="2">
    <location>
        <begin position="78"/>
        <end position="404"/>
    </location>
</feature>
<feature type="region of interest" description="Disordered" evidence="1">
    <location>
        <begin position="1"/>
        <end position="63"/>
    </location>
</feature>
<feature type="region of interest" description="Disordered" evidence="1">
    <location>
        <begin position="538"/>
        <end position="561"/>
    </location>
</feature>
<accession>A0A6S4QDV1</accession>
<dbReference type="Gene3D" id="3.40.50.12780">
    <property type="entry name" value="N-terminal domain of ligase-like"/>
    <property type="match status" value="1"/>
</dbReference>
<dbReference type="AlphaFoldDB" id="A0A6S4QDV1"/>
<dbReference type="Gene3D" id="3.30.300.30">
    <property type="match status" value="1"/>
</dbReference>
<proteinExistence type="predicted"/>
<evidence type="ECO:0000313" key="3">
    <source>
        <dbReference type="EMBL" id="BBK07999.1"/>
    </source>
</evidence>
<feature type="compositionally biased region" description="Basic residues" evidence="1">
    <location>
        <begin position="1"/>
        <end position="20"/>
    </location>
</feature>
<name>A0A6S4QDV1_9ACTN</name>
<gene>
    <name evidence="3" type="primary">gdvI</name>
</gene>
<dbReference type="Pfam" id="PF00501">
    <property type="entry name" value="AMP-binding"/>
    <property type="match status" value="1"/>
</dbReference>
<dbReference type="InterPro" id="IPR000873">
    <property type="entry name" value="AMP-dep_synth/lig_dom"/>
</dbReference>
<organism evidence="3">
    <name type="scientific">Streptomyces sp. TP-A0584</name>
    <dbReference type="NCBI Taxonomy" id="314563"/>
    <lineage>
        <taxon>Bacteria</taxon>
        <taxon>Bacillati</taxon>
        <taxon>Actinomycetota</taxon>
        <taxon>Actinomycetes</taxon>
        <taxon>Kitasatosporales</taxon>
        <taxon>Streptomycetaceae</taxon>
        <taxon>Streptomyces</taxon>
    </lineage>
</organism>
<dbReference type="PANTHER" id="PTHR43767:SF1">
    <property type="entry name" value="NONRIBOSOMAL PEPTIDE SYNTHASE PES1 (EUROFUNG)-RELATED"/>
    <property type="match status" value="1"/>
</dbReference>
<dbReference type="InterPro" id="IPR045851">
    <property type="entry name" value="AMP-bd_C_sf"/>
</dbReference>
<dbReference type="InterPro" id="IPR050237">
    <property type="entry name" value="ATP-dep_AMP-bd_enzyme"/>
</dbReference>
<evidence type="ECO:0000256" key="1">
    <source>
        <dbReference type="SAM" id="MobiDB-lite"/>
    </source>
</evidence>
<dbReference type="InterPro" id="IPR020845">
    <property type="entry name" value="AMP-binding_CS"/>
</dbReference>
<evidence type="ECO:0000259" key="2">
    <source>
        <dbReference type="Pfam" id="PF00501"/>
    </source>
</evidence>
<sequence length="578" mass="61413">MHVSSRHPQHARRTRPHAPRPHREAASPSRPPPRPDARGAAIPMAQRNTVRSGGAGAPDVRGEPAMHIIDAREPGRVRDAYAGALAAAQVLAARGVGEGTRVLVKAENSPLQVLALLALVHLGASVVLVDGGQTPQEVRESASAARVRFAVVDRASDLPPGCAGLVTSALADAMAGPGEWAAPASRECFRFARWRRRADALVLWSSGTTGASKGVVKSGRAVLDNLDRTRLLMPYREDDVFLPLLPFSHQYGISLVLLAALSGGTLVVAPYTRLDRALAAGARCGATVVDATPATYRSVINLMLRRPVLRAALGGVRMWCTGGAPFDRRLQEDFAAMTGLPLLDGYGSTEAGNVAYATPDNPSGCGRVLPGLEVRIVGPDGRRLPAGEVGEIRIDSPDLMEGYLSADGSMTAVPAAADHPTGDLGYVDAAANLYVLGRNSAVHRLGHTLYPDVLERKAEACGRPVRVVPLEHQRRGHELVFVVEDPDVGDPRAWRQRLHEVLPDYEHPNHVLVTDRFPLTRRGKIDIRRLREWAVQRLGHTTATPPRAPGAPGTPSAPAAPAVTTAVAAANAALPAQD</sequence>
<dbReference type="PANTHER" id="PTHR43767">
    <property type="entry name" value="LONG-CHAIN-FATTY-ACID--COA LIGASE"/>
    <property type="match status" value="1"/>
</dbReference>
<feature type="compositionally biased region" description="Low complexity" evidence="1">
    <location>
        <begin position="541"/>
        <end position="561"/>
    </location>
</feature>
<dbReference type="EMBL" id="LC481990">
    <property type="protein sequence ID" value="BBK07999.1"/>
    <property type="molecule type" value="Genomic_DNA"/>
</dbReference>
<dbReference type="PROSITE" id="PS00455">
    <property type="entry name" value="AMP_BINDING"/>
    <property type="match status" value="1"/>
</dbReference>
<reference evidence="3" key="1">
    <citation type="journal article" date="2020" name="Nat. Chem.">
        <title>Acyltransferase that catalyses the condensation of polyketide and peptide moieties of goadvionin hybrid lipopeptides.</title>
        <authorList>
            <person name="Kozakai R."/>
            <person name="Ono T."/>
            <person name="Hoshino S."/>
            <person name="Takahashi H."/>
            <person name="Katsuyama Y."/>
            <person name="Sugai Y."/>
            <person name="Ozaki T."/>
            <person name="Teramoto K."/>
            <person name="Teramoto K."/>
            <person name="Tanaka K."/>
            <person name="Abe I."/>
            <person name="Asamizu S."/>
            <person name="Onaka H."/>
        </authorList>
    </citation>
    <scope>NUCLEOTIDE SEQUENCE</scope>
    <source>
        <strain evidence="3">TP-A0584</strain>
    </source>
</reference>